<evidence type="ECO:0000313" key="4">
    <source>
        <dbReference type="EMBL" id="AIC26580.1"/>
    </source>
</evidence>
<dbReference type="Proteomes" id="UP000027180">
    <property type="component" value="Chromosome"/>
</dbReference>
<dbReference type="GO" id="GO:0000166">
    <property type="term" value="F:nucleotide binding"/>
    <property type="evidence" value="ECO:0007669"/>
    <property type="project" value="InterPro"/>
</dbReference>
<evidence type="ECO:0000259" key="2">
    <source>
        <dbReference type="Pfam" id="PF01408"/>
    </source>
</evidence>
<feature type="domain" description="Gfo/Idh/MocA-like oxidoreductase N-terminal" evidence="2">
    <location>
        <begin position="5"/>
        <end position="129"/>
    </location>
</feature>
<accession>A0A060I3Y0</accession>
<keyword evidence="1" id="KW-0560">Oxidoreductase</keyword>
<reference evidence="4 5" key="1">
    <citation type="submission" date="2013-12" db="EMBL/GenBank/DDBJ databases">
        <title>Complete genome sequence of Rhizobium etli bv. mimosae IE4771.</title>
        <authorList>
            <person name="Bustos P."/>
            <person name="Santamaria R.I."/>
            <person name="Lozano L."/>
            <person name="Ormeno-Orrillo E."/>
            <person name="Rogel M.A."/>
            <person name="Romero D."/>
            <person name="Cevallos M.A."/>
            <person name="Martinez-Romero E."/>
            <person name="Gonzalez V."/>
        </authorList>
    </citation>
    <scope>NUCLEOTIDE SEQUENCE [LARGE SCALE GENOMIC DNA]</scope>
    <source>
        <strain evidence="4 5">IE4771</strain>
    </source>
</reference>
<dbReference type="Gene3D" id="3.40.50.720">
    <property type="entry name" value="NAD(P)-binding Rossmann-like Domain"/>
    <property type="match status" value="1"/>
</dbReference>
<dbReference type="Pfam" id="PF22725">
    <property type="entry name" value="GFO_IDH_MocA_C3"/>
    <property type="match status" value="1"/>
</dbReference>
<dbReference type="HOGENOM" id="CLU_023194_17_0_5"/>
<protein>
    <submittedName>
        <fullName evidence="4">Oxidoreductase protein</fullName>
    </submittedName>
</protein>
<evidence type="ECO:0000259" key="3">
    <source>
        <dbReference type="Pfam" id="PF22725"/>
    </source>
</evidence>
<dbReference type="RefSeq" id="WP_038692391.1">
    <property type="nucleotide sequence ID" value="NZ_CP006986.1"/>
</dbReference>
<evidence type="ECO:0000256" key="1">
    <source>
        <dbReference type="ARBA" id="ARBA00023002"/>
    </source>
</evidence>
<dbReference type="InterPro" id="IPR050463">
    <property type="entry name" value="Gfo/Idh/MocA_oxidrdct_glycsds"/>
</dbReference>
<gene>
    <name evidence="4" type="ORF">IE4771_CH01434</name>
</gene>
<dbReference type="SUPFAM" id="SSF55347">
    <property type="entry name" value="Glyceraldehyde-3-phosphate dehydrogenase-like, C-terminal domain"/>
    <property type="match status" value="1"/>
</dbReference>
<dbReference type="EMBL" id="CP006986">
    <property type="protein sequence ID" value="AIC26580.1"/>
    <property type="molecule type" value="Genomic_DNA"/>
</dbReference>
<dbReference type="SUPFAM" id="SSF51735">
    <property type="entry name" value="NAD(P)-binding Rossmann-fold domains"/>
    <property type="match status" value="1"/>
</dbReference>
<dbReference type="InterPro" id="IPR055170">
    <property type="entry name" value="GFO_IDH_MocA-like_dom"/>
</dbReference>
<name>A0A060I3Y0_RHIET</name>
<organism evidence="4 5">
    <name type="scientific">Rhizobium etli bv. mimosae str. IE4771</name>
    <dbReference type="NCBI Taxonomy" id="1432050"/>
    <lineage>
        <taxon>Bacteria</taxon>
        <taxon>Pseudomonadati</taxon>
        <taxon>Pseudomonadota</taxon>
        <taxon>Alphaproteobacteria</taxon>
        <taxon>Hyphomicrobiales</taxon>
        <taxon>Rhizobiaceae</taxon>
        <taxon>Rhizobium/Agrobacterium group</taxon>
        <taxon>Rhizobium</taxon>
    </lineage>
</organism>
<dbReference type="KEGG" id="rei:IE4771_CH01434"/>
<feature type="domain" description="GFO/IDH/MocA-like oxidoreductase" evidence="3">
    <location>
        <begin position="138"/>
        <end position="271"/>
    </location>
</feature>
<dbReference type="GO" id="GO:0016491">
    <property type="term" value="F:oxidoreductase activity"/>
    <property type="evidence" value="ECO:0007669"/>
    <property type="project" value="UniProtKB-KW"/>
</dbReference>
<proteinExistence type="predicted"/>
<dbReference type="PANTHER" id="PTHR43818:SF11">
    <property type="entry name" value="BCDNA.GH03377"/>
    <property type="match status" value="1"/>
</dbReference>
<evidence type="ECO:0000313" key="5">
    <source>
        <dbReference type="Proteomes" id="UP000027180"/>
    </source>
</evidence>
<dbReference type="AlphaFoldDB" id="A0A060I3Y0"/>
<dbReference type="InterPro" id="IPR036291">
    <property type="entry name" value="NAD(P)-bd_dom_sf"/>
</dbReference>
<dbReference type="OrthoDB" id="9815825at2"/>
<dbReference type="PANTHER" id="PTHR43818">
    <property type="entry name" value="BCDNA.GH03377"/>
    <property type="match status" value="1"/>
</dbReference>
<dbReference type="InterPro" id="IPR000683">
    <property type="entry name" value="Gfo/Idh/MocA-like_OxRdtase_N"/>
</dbReference>
<sequence>MKPLGIGLIGTGYMGKCHALAWNAVKTVFGDVERPRLVHLAEANAGLAEARASEFGFEKSTADWRALIADPEVDVVSVTTPNQFHAEMAIAALEAGKHVWCEKPMAPAYADAERMLETAERSGKVAVLGYNYIQNPVMQHIRTLLGEGAIGTVNHVRVEMDEDFMADPDVFFYWKSELAAGYGALDDFAVHPLSLLWYLFGHVEAVITDMVKPYADRPLSAGGRRAVENHDAANVLMRLGGGISAVLMANRAAWGRKGRIALQIYGSKGAILYDQERMNEFELYQADGRGSEQGFRKILAAPAHRPYDRFIPAPGHGLGFNDLKIIECRELIRAISGEPSSIVTFKDGLRIEKSVHAMAQSFHERRWIEIGRM</sequence>
<dbReference type="Gene3D" id="3.30.360.10">
    <property type="entry name" value="Dihydrodipicolinate Reductase, domain 2"/>
    <property type="match status" value="1"/>
</dbReference>
<dbReference type="Pfam" id="PF01408">
    <property type="entry name" value="GFO_IDH_MocA"/>
    <property type="match status" value="1"/>
</dbReference>